<organism evidence="2 3">
    <name type="scientific">Pythium insidiosum</name>
    <name type="common">Pythiosis disease agent</name>
    <dbReference type="NCBI Taxonomy" id="114742"/>
    <lineage>
        <taxon>Eukaryota</taxon>
        <taxon>Sar</taxon>
        <taxon>Stramenopiles</taxon>
        <taxon>Oomycota</taxon>
        <taxon>Peronosporomycetes</taxon>
        <taxon>Pythiales</taxon>
        <taxon>Pythiaceae</taxon>
        <taxon>Pythium</taxon>
    </lineage>
</organism>
<dbReference type="SMART" id="SM00849">
    <property type="entry name" value="Lactamase_B"/>
    <property type="match status" value="1"/>
</dbReference>
<evidence type="ECO:0000313" key="3">
    <source>
        <dbReference type="Proteomes" id="UP001209570"/>
    </source>
</evidence>
<dbReference type="EMBL" id="JAKCXM010000322">
    <property type="protein sequence ID" value="KAJ0395865.1"/>
    <property type="molecule type" value="Genomic_DNA"/>
</dbReference>
<dbReference type="CDD" id="cd16279">
    <property type="entry name" value="metallo-hydrolase-like_MBL-fold"/>
    <property type="match status" value="1"/>
</dbReference>
<dbReference type="InterPro" id="IPR001279">
    <property type="entry name" value="Metallo-B-lactamas"/>
</dbReference>
<evidence type="ECO:0000313" key="2">
    <source>
        <dbReference type="EMBL" id="KAJ0395865.1"/>
    </source>
</evidence>
<feature type="domain" description="Metallo-beta-lactamase" evidence="1">
    <location>
        <begin position="42"/>
        <end position="290"/>
    </location>
</feature>
<dbReference type="PANTHER" id="PTHR42663">
    <property type="entry name" value="HYDROLASE C777.06C-RELATED-RELATED"/>
    <property type="match status" value="1"/>
</dbReference>
<reference evidence="2" key="1">
    <citation type="submission" date="2021-12" db="EMBL/GenBank/DDBJ databases">
        <title>Prjna785345.</title>
        <authorList>
            <person name="Rujirawat T."/>
            <person name="Krajaejun T."/>
        </authorList>
    </citation>
    <scope>NUCLEOTIDE SEQUENCE</scope>
    <source>
        <strain evidence="2">Pi057C3</strain>
    </source>
</reference>
<accession>A0AAD5LWK2</accession>
<gene>
    <name evidence="2" type="ORF">P43SY_001733</name>
</gene>
<protein>
    <recommendedName>
        <fullName evidence="1">Metallo-beta-lactamase domain-containing protein</fullName>
    </recommendedName>
</protein>
<keyword evidence="3" id="KW-1185">Reference proteome</keyword>
<dbReference type="PANTHER" id="PTHR42663:SF6">
    <property type="entry name" value="HYDROLASE C777.06C-RELATED"/>
    <property type="match status" value="1"/>
</dbReference>
<comment type="caution">
    <text evidence="2">The sequence shown here is derived from an EMBL/GenBank/DDBJ whole genome shotgun (WGS) entry which is preliminary data.</text>
</comment>
<dbReference type="SUPFAM" id="SSF56281">
    <property type="entry name" value="Metallo-hydrolase/oxidoreductase"/>
    <property type="match status" value="1"/>
</dbReference>
<dbReference type="Proteomes" id="UP001209570">
    <property type="component" value="Unassembled WGS sequence"/>
</dbReference>
<proteinExistence type="predicted"/>
<sequence length="328" mass="36631">MEVVLLGCGPSSSVPALRCVLRGECRVCLEAHENRDSKNRRLNPSLLVRDVARDVNVLIDCGKTFRESMLRSFPALGTQHVDAVVLTHGHADACLGLDDLREVQKFDVHIDPETGESQKKPHEPMGLHCNAATQAEMGDKFSYLMEKEEERVQREALANGNGGDGADKSSGGAPFRWVAKLQWKIFDWWQRFNVCGFDVLPFPVEHGKGYLSSAFEFGGEFGVRIVYISDVSQLTVEAHKYLNDSSKAPIDVLIIDALYLENFHSTHMNLQDVLHDIRTIRPRRTVLTGMSHEFDYEPSSAALAAIGEREGLVVEMGYDGMRLQFPAQ</sequence>
<dbReference type="InterPro" id="IPR036866">
    <property type="entry name" value="RibonucZ/Hydroxyglut_hydro"/>
</dbReference>
<name>A0AAD5LWK2_PYTIN</name>
<dbReference type="Gene3D" id="3.60.15.10">
    <property type="entry name" value="Ribonuclease Z/Hydroxyacylglutathione hydrolase-like"/>
    <property type="match status" value="1"/>
</dbReference>
<dbReference type="AlphaFoldDB" id="A0AAD5LWK2"/>
<dbReference type="Pfam" id="PF12706">
    <property type="entry name" value="Lactamase_B_2"/>
    <property type="match status" value="1"/>
</dbReference>
<evidence type="ECO:0000259" key="1">
    <source>
        <dbReference type="SMART" id="SM00849"/>
    </source>
</evidence>